<evidence type="ECO:0000256" key="15">
    <source>
        <dbReference type="ARBA" id="ARBA00023014"/>
    </source>
</evidence>
<evidence type="ECO:0000259" key="22">
    <source>
        <dbReference type="PROSITE" id="PS51296"/>
    </source>
</evidence>
<keyword evidence="10" id="KW-0809">Transit peptide</keyword>
<dbReference type="InterPro" id="IPR014349">
    <property type="entry name" value="Rieske_Fe-S_prot"/>
</dbReference>
<dbReference type="Pfam" id="PF10539">
    <property type="entry name" value="Dev_Cell_Death"/>
    <property type="match status" value="1"/>
</dbReference>
<feature type="domain" description="Rieske" evidence="22">
    <location>
        <begin position="758"/>
        <end position="826"/>
    </location>
</feature>
<sequence>MVRFEIFKDCLPLPESVFKHVIKDNYQGSHKFKQELSGKQVTDLISLFRPITMPLPAKDGRPGFEVPHALATKMHSMHLPPPPSGLFYPAEAHQSYHPKYPALPPQDPYSRYVALPRDVEALSTTNVPVHPYVTGPSQFSTPLPRQPPPSNRTAAYWAAVASEGLKQAYPSAYQGIPAVSSGLRLSATSAGAAPTPPHVPENIDAELLQQLGSTANDNHRHNPAVASAYPIVRVPSANHIVREPSAYPIVREPSANPIVQEPSANPVVREPSANPIVREPSANPIVREPAQFHAPIYGTNVHLQPSSSSTSGQFQAPIYGTNVHLQPSSSSTSGYWTTEASVDPNLVYSAPYQWQWQQSTNTGVGAENVAAGSAPPYAAMQGSADQFVANVGTSNDYCAHNVHLATTNGPVQAHDQVTYYSSAPAYWTGVPSQDPNQLYSGYYQGLPPGSSVIGGDPNQLYSGAYQVLQPGSSGLGGEHLVAASVAGAAATKDYVLLPILMASDRNQFFSSYDLGVVLLPVGEQGEHPLAVSNCRCTNLVENSWDLLRDCDISVQFWSIVARRLSSLSSSPPSLPWRLRSATSSAAISKNLVTGVDTLFSSSPPPTSPFDVLRRGFASQSLTPTKESSIIPEIPPTVAAVKNPTPRIEYDDYNHERYPPGEPSKRAFAYFVLTCGRFVYASLIRLLIIKFVLSMAPSKDVLALSSLEVDISSIGPGATVAVKWRGKPVHIKHRTEEDIQLAKSVHLRSLRDPQDDSERVIKPEWLLVVGVCTHLGCIPLPNSGQFRGWFCPCHGSHYDTSGRVRKGPAPKNLEVPVYTFLDENKVLIGAQ</sequence>
<evidence type="ECO:0000256" key="12">
    <source>
        <dbReference type="ARBA" id="ARBA00022982"/>
    </source>
</evidence>
<feature type="domain" description="DCD" evidence="21">
    <location>
        <begin position="1"/>
        <end position="50"/>
    </location>
</feature>
<evidence type="ECO:0000256" key="9">
    <source>
        <dbReference type="ARBA" id="ARBA00022792"/>
    </source>
</evidence>
<evidence type="ECO:0000256" key="13">
    <source>
        <dbReference type="ARBA" id="ARBA00022989"/>
    </source>
</evidence>
<proteinExistence type="inferred from homology"/>
<comment type="catalytic activity">
    <reaction evidence="19">
        <text>a quinol + 2 Fe(III)-[cytochrome c](out) = a quinone + 2 Fe(II)-[cytochrome c](out) + 2 H(+)(out)</text>
        <dbReference type="Rhea" id="RHEA:11484"/>
        <dbReference type="Rhea" id="RHEA-COMP:10350"/>
        <dbReference type="Rhea" id="RHEA-COMP:14399"/>
        <dbReference type="ChEBI" id="CHEBI:15378"/>
        <dbReference type="ChEBI" id="CHEBI:24646"/>
        <dbReference type="ChEBI" id="CHEBI:29033"/>
        <dbReference type="ChEBI" id="CHEBI:29034"/>
        <dbReference type="ChEBI" id="CHEBI:132124"/>
        <dbReference type="EC" id="7.1.1.8"/>
    </reaction>
</comment>
<dbReference type="SUPFAM" id="SSF50022">
    <property type="entry name" value="ISP domain"/>
    <property type="match status" value="1"/>
</dbReference>
<organism evidence="23 24">
    <name type="scientific">Rhododendron griersonianum</name>
    <dbReference type="NCBI Taxonomy" id="479676"/>
    <lineage>
        <taxon>Eukaryota</taxon>
        <taxon>Viridiplantae</taxon>
        <taxon>Streptophyta</taxon>
        <taxon>Embryophyta</taxon>
        <taxon>Tracheophyta</taxon>
        <taxon>Spermatophyta</taxon>
        <taxon>Magnoliopsida</taxon>
        <taxon>eudicotyledons</taxon>
        <taxon>Gunneridae</taxon>
        <taxon>Pentapetalae</taxon>
        <taxon>asterids</taxon>
        <taxon>Ericales</taxon>
        <taxon>Ericaceae</taxon>
        <taxon>Ericoideae</taxon>
        <taxon>Rhodoreae</taxon>
        <taxon>Rhododendron</taxon>
    </lineage>
</organism>
<evidence type="ECO:0000256" key="7">
    <source>
        <dbReference type="ARBA" id="ARBA00022714"/>
    </source>
</evidence>
<protein>
    <recommendedName>
        <fullName evidence="4">quinol--cytochrome-c reductase</fullName>
        <ecNumber evidence="4">7.1.1.8</ecNumber>
    </recommendedName>
</protein>
<comment type="similarity">
    <text evidence="2">Belongs to the Rieske iron-sulfur protein family.</text>
</comment>
<dbReference type="NCBIfam" id="TIGR01416">
    <property type="entry name" value="Rieske_proteo"/>
    <property type="match status" value="1"/>
</dbReference>
<evidence type="ECO:0000256" key="6">
    <source>
        <dbReference type="ARBA" id="ARBA00022692"/>
    </source>
</evidence>
<keyword evidence="7" id="KW-0001">2Fe-2S</keyword>
<dbReference type="PROSITE" id="PS51222">
    <property type="entry name" value="DCD"/>
    <property type="match status" value="1"/>
</dbReference>
<evidence type="ECO:0000313" key="23">
    <source>
        <dbReference type="EMBL" id="KAG5534647.1"/>
    </source>
</evidence>
<dbReference type="PRINTS" id="PR00162">
    <property type="entry name" value="RIESKE"/>
</dbReference>
<keyword evidence="11" id="KW-1278">Translocase</keyword>
<dbReference type="GO" id="GO:0046872">
    <property type="term" value="F:metal ion binding"/>
    <property type="evidence" value="ECO:0007669"/>
    <property type="project" value="UniProtKB-KW"/>
</dbReference>
<evidence type="ECO:0000259" key="21">
    <source>
        <dbReference type="PROSITE" id="PS51222"/>
    </source>
</evidence>
<comment type="subcellular location">
    <subcellularLocation>
        <location evidence="1">Mitochondrion inner membrane</location>
        <topology evidence="1">Single-pass membrane protein</topology>
    </subcellularLocation>
</comment>
<dbReference type="EMBL" id="JACTNZ010000008">
    <property type="protein sequence ID" value="KAG5534647.1"/>
    <property type="molecule type" value="Genomic_DNA"/>
</dbReference>
<gene>
    <name evidence="23" type="ORF">RHGRI_022688</name>
</gene>
<evidence type="ECO:0000256" key="18">
    <source>
        <dbReference type="ARBA" id="ARBA00023157"/>
    </source>
</evidence>
<dbReference type="Proteomes" id="UP000823749">
    <property type="component" value="Chromosome 8"/>
</dbReference>
<dbReference type="FunFam" id="2.102.10.10:FF:000001">
    <property type="entry name" value="Cytochrome b-c1 complex subunit Rieske, mitochondrial"/>
    <property type="match status" value="1"/>
</dbReference>
<evidence type="ECO:0000256" key="20">
    <source>
        <dbReference type="ARBA" id="ARBA00034078"/>
    </source>
</evidence>
<dbReference type="InterPro" id="IPR006317">
    <property type="entry name" value="Ubiquinol_cyt_c_Rdtase_Fe-S-su"/>
</dbReference>
<dbReference type="SMART" id="SM00767">
    <property type="entry name" value="DCD"/>
    <property type="match status" value="1"/>
</dbReference>
<keyword evidence="17" id="KW-0472">Membrane</keyword>
<reference evidence="23" key="1">
    <citation type="submission" date="2020-08" db="EMBL/GenBank/DDBJ databases">
        <title>Plant Genome Project.</title>
        <authorList>
            <person name="Zhang R.-G."/>
        </authorList>
    </citation>
    <scope>NUCLEOTIDE SEQUENCE</scope>
    <source>
        <strain evidence="23">WSP0</strain>
        <tissue evidence="23">Leaf</tissue>
    </source>
</reference>
<evidence type="ECO:0000256" key="5">
    <source>
        <dbReference type="ARBA" id="ARBA00022660"/>
    </source>
</evidence>
<evidence type="ECO:0000256" key="8">
    <source>
        <dbReference type="ARBA" id="ARBA00022723"/>
    </source>
</evidence>
<keyword evidence="24" id="KW-1185">Reference proteome</keyword>
<comment type="caution">
    <text evidence="23">The sequence shown here is derived from an EMBL/GenBank/DDBJ whole genome shotgun (WGS) entry which is preliminary data.</text>
</comment>
<evidence type="ECO:0000256" key="3">
    <source>
        <dbReference type="ARBA" id="ARBA00011787"/>
    </source>
</evidence>
<keyword evidence="8" id="KW-0479">Metal-binding</keyword>
<evidence type="ECO:0000256" key="16">
    <source>
        <dbReference type="ARBA" id="ARBA00023128"/>
    </source>
</evidence>
<keyword evidence="16" id="KW-0496">Mitochondrion</keyword>
<keyword evidence="12" id="KW-0249">Electron transport</keyword>
<evidence type="ECO:0000256" key="1">
    <source>
        <dbReference type="ARBA" id="ARBA00004434"/>
    </source>
</evidence>
<dbReference type="CDD" id="cd03470">
    <property type="entry name" value="Rieske_cytochrome_bc1"/>
    <property type="match status" value="1"/>
</dbReference>
<evidence type="ECO:0000256" key="2">
    <source>
        <dbReference type="ARBA" id="ARBA00010651"/>
    </source>
</evidence>
<keyword evidence="15" id="KW-0411">Iron-sulfur</keyword>
<keyword evidence="18" id="KW-1015">Disulfide bond</keyword>
<evidence type="ECO:0000256" key="17">
    <source>
        <dbReference type="ARBA" id="ARBA00023136"/>
    </source>
</evidence>
<evidence type="ECO:0000256" key="11">
    <source>
        <dbReference type="ARBA" id="ARBA00022967"/>
    </source>
</evidence>
<dbReference type="Pfam" id="PF02921">
    <property type="entry name" value="UCR_TM"/>
    <property type="match status" value="1"/>
</dbReference>
<dbReference type="Gene3D" id="2.102.10.10">
    <property type="entry name" value="Rieske [2Fe-2S] iron-sulphur domain"/>
    <property type="match status" value="1"/>
</dbReference>
<dbReference type="InterPro" id="IPR005805">
    <property type="entry name" value="Rieske_Fe-S_prot_C"/>
</dbReference>
<evidence type="ECO:0000256" key="14">
    <source>
        <dbReference type="ARBA" id="ARBA00023004"/>
    </source>
</evidence>
<dbReference type="PANTHER" id="PTHR10134">
    <property type="entry name" value="CYTOCHROME B-C1 COMPLEX SUBUNIT RIESKE, MITOCHONDRIAL"/>
    <property type="match status" value="1"/>
</dbReference>
<keyword evidence="6" id="KW-0812">Transmembrane</keyword>
<dbReference type="InterPro" id="IPR004192">
    <property type="entry name" value="Rieske_TM"/>
</dbReference>
<comment type="subunit">
    <text evidence="3">Component of the ubiquinol-cytochrome c oxidoreductase (cytochrome b-c1 complex, complex III, CIII), a multisubunit enzyme composed of 3 respiratory subunits cytochrome b, cytochrome c1 and Rieske protein, 2 core protein subunits, and several low-molecular weight protein subunits. The complex exists as an obligatory dimer and forms supercomplexes (SCs) in the inner mitochondrial membrane with cytochrome c oxidase (complex IV, CIV).</text>
</comment>
<dbReference type="InterPro" id="IPR036922">
    <property type="entry name" value="Rieske_2Fe-2S_sf"/>
</dbReference>
<keyword evidence="9" id="KW-0999">Mitochondrion inner membrane</keyword>
<evidence type="ECO:0000256" key="10">
    <source>
        <dbReference type="ARBA" id="ARBA00022946"/>
    </source>
</evidence>
<dbReference type="GO" id="GO:0008121">
    <property type="term" value="F:quinol-cytochrome-c reductase activity"/>
    <property type="evidence" value="ECO:0007669"/>
    <property type="project" value="UniProtKB-EC"/>
</dbReference>
<name>A0AAV6J4D7_9ERIC</name>
<dbReference type="AlphaFoldDB" id="A0AAV6J4D7"/>
<keyword evidence="5" id="KW-0679">Respiratory chain</keyword>
<keyword evidence="12" id="KW-0813">Transport</keyword>
<dbReference type="GO" id="GO:0051537">
    <property type="term" value="F:2 iron, 2 sulfur cluster binding"/>
    <property type="evidence" value="ECO:0007669"/>
    <property type="project" value="UniProtKB-KW"/>
</dbReference>
<dbReference type="PROSITE" id="PS51296">
    <property type="entry name" value="RIESKE"/>
    <property type="match status" value="1"/>
</dbReference>
<dbReference type="Pfam" id="PF00355">
    <property type="entry name" value="Rieske"/>
    <property type="match status" value="1"/>
</dbReference>
<dbReference type="EC" id="7.1.1.8" evidence="4"/>
<evidence type="ECO:0000256" key="4">
    <source>
        <dbReference type="ARBA" id="ARBA00012951"/>
    </source>
</evidence>
<dbReference type="GO" id="GO:0005743">
    <property type="term" value="C:mitochondrial inner membrane"/>
    <property type="evidence" value="ECO:0007669"/>
    <property type="project" value="UniProtKB-SubCell"/>
</dbReference>
<comment type="cofactor">
    <cofactor evidence="20">
        <name>[2Fe-2S] cluster</name>
        <dbReference type="ChEBI" id="CHEBI:190135"/>
    </cofactor>
</comment>
<evidence type="ECO:0000256" key="19">
    <source>
        <dbReference type="ARBA" id="ARBA00029351"/>
    </source>
</evidence>
<dbReference type="SUPFAM" id="SSF81502">
    <property type="entry name" value="ISP transmembrane anchor"/>
    <property type="match status" value="1"/>
</dbReference>
<keyword evidence="13" id="KW-1133">Transmembrane helix</keyword>
<keyword evidence="14" id="KW-0408">Iron</keyword>
<dbReference type="InterPro" id="IPR017941">
    <property type="entry name" value="Rieske_2Fe-2S"/>
</dbReference>
<dbReference type="InterPro" id="IPR013989">
    <property type="entry name" value="Dev_and_cell_death_domain"/>
</dbReference>
<evidence type="ECO:0000313" key="24">
    <source>
        <dbReference type="Proteomes" id="UP000823749"/>
    </source>
</evidence>
<accession>A0AAV6J4D7</accession>